<dbReference type="HOGENOM" id="CLU_309684_0_0_6"/>
<dbReference type="EMBL" id="CP007031">
    <property type="protein sequence ID" value="AHF03470.1"/>
    <property type="molecule type" value="Genomic_DNA"/>
</dbReference>
<keyword evidence="2" id="KW-1185">Reference proteome</keyword>
<evidence type="ECO:0000313" key="2">
    <source>
        <dbReference type="Proteomes" id="UP000005275"/>
    </source>
</evidence>
<accession>W0DXX9</accession>
<dbReference type="eggNOG" id="ENOG502Z8S4">
    <property type="taxonomic scope" value="Bacteria"/>
</dbReference>
<dbReference type="RefSeq" id="WP_005220815.1">
    <property type="nucleotide sequence ID" value="NZ_CP007031.1"/>
</dbReference>
<evidence type="ECO:0000313" key="1">
    <source>
        <dbReference type="EMBL" id="AHF03470.1"/>
    </source>
</evidence>
<proteinExistence type="predicted"/>
<dbReference type="OrthoDB" id="5618912at2"/>
<name>W0DXX9_MARPU</name>
<reference evidence="1 2" key="1">
    <citation type="submission" date="2013-12" db="EMBL/GenBank/DDBJ databases">
        <authorList>
            <consortium name="DOE Joint Genome Institute"/>
            <person name="Bryant D.A."/>
            <person name="Huntemann M."/>
            <person name="Han J."/>
            <person name="Chen A."/>
            <person name="Kyrpides N."/>
            <person name="Mavromatis K."/>
            <person name="Markowitz V."/>
            <person name="Palaniappan K."/>
            <person name="Ivanova N."/>
            <person name="Schaumberg A."/>
            <person name="Pati A."/>
            <person name="Liolios K."/>
            <person name="Nordberg H.P."/>
            <person name="Cantor M.N."/>
            <person name="Hua S.X."/>
            <person name="Woyke T."/>
        </authorList>
    </citation>
    <scope>NUCLEOTIDE SEQUENCE [LARGE SCALE GENOMIC DNA]</scope>
    <source>
        <strain evidence="1 2">984</strain>
    </source>
</reference>
<protein>
    <recommendedName>
        <fullName evidence="3">CRISPR-associated protein Csc3</fullName>
    </recommendedName>
</protein>
<gene>
    <name evidence="1" type="ORF">MARPU_06015</name>
</gene>
<sequence>MSDSLTLASQVAADVYQALMTEVVEPFVLKDRKGHVLDQKKQRDLNAGKIIDTRVVHLMSISGKGGYDPDPVKNARYAESANITLLDHLLSVTRGALIFAALDILERTPDIDLDELRAELRIQAAIAFVHDIDKDLCLPRGTLLSLEAIAERWAQYGLDQFTGDALTADQVRFLIEHVETTQAHRSPPAEYPPRRFSSLMRYVALADKLDGLWLKEGIDAVLERLRKDGALDSDLLRHWTLIDLFDPHHPFLVDELQRALSACCKPVPPLIEGHQDGRLVMLVPAAQANEIRDTAIRKVRRFLGRKLFGLRINVSNRGLPEILDSQPDHEQLTDFLSSKLEGRDLAALFRVKSTLANEAITRALDELLGCIGLEPNWPKGQGQTITPYPNPEALSGNAQHALRSAAHLALLLNYKAVKQLPSYDAREQAVLDVIAEERPAWLSAIEDAASRRTFTSLWATQRATTNPDLYADIWGTGGLLHHWLEGTDDQPGLRDSILAQGESRLDAVVSHFAERLDNKRMAAPANLGKRCLITDMPVRKDATFKDSDKLYEVKKSAFSGRDGRLENIDSATGETHIAPVSYAEHRLRSVVHANAGGRPDGIPTLLSMSSTTGLFAGLVLDNERDFQSLSVFDLAREQVAKGKVYSGLDAYRQRFRVARFERVPVKTEEQTALLHLLLRSALRIGRPLHLFRGLPTNEKAFFAYDAMPRRLADLIGGRRLRIEQVPAAIERLETAQLILDTNGLGFEVFDRYTRPATRLGAICLTWSSLHEAARSGKPDRTLRFKREFEQCIEENSMSDTEAPLVRLGHAAARIQQRPHGSASTNEEMLTFNLCLKTAIGAWRLGQRDPESLAMSVAGELETNLARKNKIASAKNRPEETLADAFLSFAQLFVDDVWFGVMQGRPPAQSSRRILGSIYRMSFLTAPRPKSEATDAPAAANS</sequence>
<dbReference type="AlphaFoldDB" id="W0DXX9"/>
<dbReference type="Proteomes" id="UP000005275">
    <property type="component" value="Chromosome"/>
</dbReference>
<evidence type="ECO:0008006" key="3">
    <source>
        <dbReference type="Google" id="ProtNLM"/>
    </source>
</evidence>
<dbReference type="KEGG" id="mpur:MARPU_06015"/>
<dbReference type="STRING" id="765910.MARPU_06015"/>
<organism evidence="1 2">
    <name type="scientific">Marichromatium purpuratum 984</name>
    <dbReference type="NCBI Taxonomy" id="765910"/>
    <lineage>
        <taxon>Bacteria</taxon>
        <taxon>Pseudomonadati</taxon>
        <taxon>Pseudomonadota</taxon>
        <taxon>Gammaproteobacteria</taxon>
        <taxon>Chromatiales</taxon>
        <taxon>Chromatiaceae</taxon>
        <taxon>Marichromatium</taxon>
    </lineage>
</organism>